<dbReference type="EMBL" id="CP003364">
    <property type="protein sequence ID" value="AGA28157.1"/>
    <property type="molecule type" value="Genomic_DNA"/>
</dbReference>
<evidence type="ECO:0000256" key="1">
    <source>
        <dbReference type="ARBA" id="ARBA00004141"/>
    </source>
</evidence>
<evidence type="ECO:0000256" key="7">
    <source>
        <dbReference type="SAM" id="Phobius"/>
    </source>
</evidence>
<dbReference type="GO" id="GO:0016757">
    <property type="term" value="F:glycosyltransferase activity"/>
    <property type="evidence" value="ECO:0007669"/>
    <property type="project" value="UniProtKB-KW"/>
</dbReference>
<dbReference type="Pfam" id="PF00535">
    <property type="entry name" value="Glycos_transf_2"/>
    <property type="match status" value="1"/>
</dbReference>
<dbReference type="HOGENOM" id="CLU_033536_0_1_0"/>
<name>L0DFX1_SINAD</name>
<reference evidence="9 10" key="1">
    <citation type="submission" date="2012-02" db="EMBL/GenBank/DDBJ databases">
        <title>Complete sequence of chromosome of Singulisphaera acidiphila DSM 18658.</title>
        <authorList>
            <consortium name="US DOE Joint Genome Institute (JGI-PGF)"/>
            <person name="Lucas S."/>
            <person name="Copeland A."/>
            <person name="Lapidus A."/>
            <person name="Glavina del Rio T."/>
            <person name="Dalin E."/>
            <person name="Tice H."/>
            <person name="Bruce D."/>
            <person name="Goodwin L."/>
            <person name="Pitluck S."/>
            <person name="Peters L."/>
            <person name="Ovchinnikova G."/>
            <person name="Chertkov O."/>
            <person name="Kyrpides N."/>
            <person name="Mavromatis K."/>
            <person name="Ivanova N."/>
            <person name="Brettin T."/>
            <person name="Detter J.C."/>
            <person name="Han C."/>
            <person name="Larimer F."/>
            <person name="Land M."/>
            <person name="Hauser L."/>
            <person name="Markowitz V."/>
            <person name="Cheng J.-F."/>
            <person name="Hugenholtz P."/>
            <person name="Woyke T."/>
            <person name="Wu D."/>
            <person name="Tindall B."/>
            <person name="Pomrenke H."/>
            <person name="Brambilla E."/>
            <person name="Klenk H.-P."/>
            <person name="Eisen J.A."/>
        </authorList>
    </citation>
    <scope>NUCLEOTIDE SEQUENCE [LARGE SCALE GENOMIC DNA]</scope>
    <source>
        <strain evidence="10">ATCC BAA-1392 / DSM 18658 / VKM B-2454 / MOB10</strain>
    </source>
</reference>
<feature type="domain" description="Glycosyltransferase 2-like" evidence="8">
    <location>
        <begin position="18"/>
        <end position="150"/>
    </location>
</feature>
<dbReference type="CDD" id="cd04187">
    <property type="entry name" value="DPM1_like_bac"/>
    <property type="match status" value="1"/>
</dbReference>
<keyword evidence="5 7" id="KW-1133">Transmembrane helix</keyword>
<dbReference type="PANTHER" id="PTHR48090:SF1">
    <property type="entry name" value="PROPHAGE BACTOPRENOL GLUCOSYL TRANSFERASE HOMOLOG"/>
    <property type="match status" value="1"/>
</dbReference>
<dbReference type="PANTHER" id="PTHR48090">
    <property type="entry name" value="UNDECAPRENYL-PHOSPHATE 4-DEOXY-4-FORMAMIDO-L-ARABINOSE TRANSFERASE-RELATED"/>
    <property type="match status" value="1"/>
</dbReference>
<feature type="transmembrane region" description="Helical" evidence="7">
    <location>
        <begin position="276"/>
        <end position="301"/>
    </location>
</feature>
<evidence type="ECO:0000313" key="10">
    <source>
        <dbReference type="Proteomes" id="UP000010798"/>
    </source>
</evidence>
<keyword evidence="4 7" id="KW-0812">Transmembrane</keyword>
<comment type="subcellular location">
    <subcellularLocation>
        <location evidence="1">Membrane</location>
        <topology evidence="1">Multi-pass membrane protein</topology>
    </subcellularLocation>
</comment>
<accession>L0DFX1</accession>
<evidence type="ECO:0000259" key="8">
    <source>
        <dbReference type="Pfam" id="PF00535"/>
    </source>
</evidence>
<keyword evidence="6 7" id="KW-0472">Membrane</keyword>
<dbReference type="STRING" id="886293.Sinac_3929"/>
<dbReference type="SUPFAM" id="SSF53448">
    <property type="entry name" value="Nucleotide-diphospho-sugar transferases"/>
    <property type="match status" value="1"/>
</dbReference>
<organism evidence="9 10">
    <name type="scientific">Singulisphaera acidiphila (strain ATCC BAA-1392 / DSM 18658 / VKM B-2454 / MOB10)</name>
    <dbReference type="NCBI Taxonomy" id="886293"/>
    <lineage>
        <taxon>Bacteria</taxon>
        <taxon>Pseudomonadati</taxon>
        <taxon>Planctomycetota</taxon>
        <taxon>Planctomycetia</taxon>
        <taxon>Isosphaerales</taxon>
        <taxon>Isosphaeraceae</taxon>
        <taxon>Singulisphaera</taxon>
    </lineage>
</organism>
<dbReference type="KEGG" id="saci:Sinac_3929"/>
<keyword evidence="3 9" id="KW-0808">Transferase</keyword>
<feature type="transmembrane region" description="Helical" evidence="7">
    <location>
        <begin position="242"/>
        <end position="264"/>
    </location>
</feature>
<dbReference type="RefSeq" id="WP_015247289.1">
    <property type="nucleotide sequence ID" value="NC_019892.1"/>
</dbReference>
<dbReference type="InterPro" id="IPR029044">
    <property type="entry name" value="Nucleotide-diphossugar_trans"/>
</dbReference>
<dbReference type="InterPro" id="IPR050256">
    <property type="entry name" value="Glycosyltransferase_2"/>
</dbReference>
<evidence type="ECO:0000313" key="9">
    <source>
        <dbReference type="EMBL" id="AGA28157.1"/>
    </source>
</evidence>
<evidence type="ECO:0000256" key="4">
    <source>
        <dbReference type="ARBA" id="ARBA00022692"/>
    </source>
</evidence>
<evidence type="ECO:0000256" key="5">
    <source>
        <dbReference type="ARBA" id="ARBA00022989"/>
    </source>
</evidence>
<dbReference type="Gene3D" id="3.90.550.10">
    <property type="entry name" value="Spore Coat Polysaccharide Biosynthesis Protein SpsA, Chain A"/>
    <property type="match status" value="1"/>
</dbReference>
<protein>
    <submittedName>
        <fullName evidence="9">Glycosyl transferase</fullName>
    </submittedName>
</protein>
<keyword evidence="2" id="KW-0328">Glycosyltransferase</keyword>
<dbReference type="eggNOG" id="COG0463">
    <property type="taxonomic scope" value="Bacteria"/>
</dbReference>
<evidence type="ECO:0000256" key="3">
    <source>
        <dbReference type="ARBA" id="ARBA00022679"/>
    </source>
</evidence>
<evidence type="ECO:0000256" key="2">
    <source>
        <dbReference type="ARBA" id="ARBA00022676"/>
    </source>
</evidence>
<keyword evidence="10" id="KW-1185">Reference proteome</keyword>
<gene>
    <name evidence="9" type="ordered locus">Sinac_3929</name>
</gene>
<sequence length="360" mass="40709">MHADQDSGVAQGQRKHICVVSPCYNEVENVRELYEAIKLVFAELPQYRYSHLYIDNASTDGTVAILRELAHADPNVKVIVNARNFGHIRSPFHAMLQSDGDATILMASDFQDPPSMIPDFIKRWEEGSKIIIGVKVESDEQPLMYALRSMYYGLAAKLADIELMQHVTGFGLYDQRVIEILREIDDPHPYFRGLIADIGLDCCKIPYRQPQRRRGITKNNFYSLYDIAMLGITNHSKVPLRVATIAGFMMSAVCLLLAIGYFIAKLLFWNWFSVGVAPILISLLLFSSVQLFFIGIIGEYIGAIHTQVQKRPLVIEKERLNFEGPPPESRANDGNRRRYVYAVQDGPPMPSPLDWEKAGS</sequence>
<proteinExistence type="predicted"/>
<dbReference type="OrthoDB" id="9807778at2"/>
<dbReference type="GO" id="GO:0005886">
    <property type="term" value="C:plasma membrane"/>
    <property type="evidence" value="ECO:0007669"/>
    <property type="project" value="TreeGrafter"/>
</dbReference>
<evidence type="ECO:0000256" key="6">
    <source>
        <dbReference type="ARBA" id="ARBA00023136"/>
    </source>
</evidence>
<dbReference type="Proteomes" id="UP000010798">
    <property type="component" value="Chromosome"/>
</dbReference>
<dbReference type="InterPro" id="IPR001173">
    <property type="entry name" value="Glyco_trans_2-like"/>
</dbReference>
<dbReference type="AlphaFoldDB" id="L0DFX1"/>